<dbReference type="EMBL" id="JACCJB010000011">
    <property type="protein sequence ID" value="KAF6222762.1"/>
    <property type="molecule type" value="Genomic_DNA"/>
</dbReference>
<proteinExistence type="predicted"/>
<sequence>MQVGQLAGPRDRFCPVGAVTKWPYRHLYNTEDSEKVSVRYFAAGQFRSRGWTIYYIQTLLENTKPLLLIPREEVLDLFKEIYAHFRIPADFPDVTRHPGFDIGFEEEGSPRPRYLGRLTDQMSLLDLEEMMPEPGTELGGPQVLEDRTFPAFRRKMEAAILAGKNRQKNAKSRKKQDRVVQKRGWCAQLKRAQCYLGIRPRGTARKEDFHNDPNHTYEESQAAQAAYEEAAGLKLPTLMPTLPAPYPFESNVVFVCVDVESYEKDHKKVTEIGISTLDTLDLVNTSPGEGGLDWMKKIRGRHFRIAEYAHLNNTEFIAGCADKFEEKFGKSEWISINEAPQVIASCFRHPFSAPGQYPSYPADARVVGRYGSGSQYLSPVNYNAPKRNMILLGHEISADIQYLRSIGYDVSNLSNLLEAIDTVDLFRAMKHGQNPSSLGSVLMDLGLVGWNLHNAGNDAGYTVEALIGISFKALNYEHPKAPDPERLSAAAAEAQARVIEETEEWEIADEEGGDGGSAVKLLPAAEMAEARAFQQGLNRAVKAEEKFNRNYSRSDARDIQRGDRRSGKGTNGYDKHYPALKPSIERKGEIQYHAANEKKTRERTAQYFDEDGWGWIGEDDGKAVSQNDGADEENGNTQNRNSNTISQNGNTSPQNSHSKRDPNYIPPHKRPVQNRTPKEPKKNVKDDTDEDSIVLEDKPKETPLPPQRLMARMKLLDAYGDDVDGGVPLT</sequence>
<feature type="domain" description="Gfd2/YDR514C-like C-terminal" evidence="2">
    <location>
        <begin position="253"/>
        <end position="468"/>
    </location>
</feature>
<feature type="region of interest" description="Disordered" evidence="1">
    <location>
        <begin position="551"/>
        <end position="588"/>
    </location>
</feature>
<dbReference type="InterPro" id="IPR036397">
    <property type="entry name" value="RNaseH_sf"/>
</dbReference>
<dbReference type="AlphaFoldDB" id="A0A8H6CFZ5"/>
<reference evidence="3 4" key="1">
    <citation type="journal article" date="2020" name="Genomics">
        <title>Complete, high-quality genomes from long-read metagenomic sequencing of two wolf lichen thalli reveals enigmatic genome architecture.</title>
        <authorList>
            <person name="McKenzie S.K."/>
            <person name="Walston R.F."/>
            <person name="Allen J.L."/>
        </authorList>
    </citation>
    <scope>NUCLEOTIDE SEQUENCE [LARGE SCALE GENOMIC DNA]</scope>
    <source>
        <strain evidence="3">WasteWater1</strain>
    </source>
</reference>
<evidence type="ECO:0000259" key="2">
    <source>
        <dbReference type="Pfam" id="PF21762"/>
    </source>
</evidence>
<dbReference type="Proteomes" id="UP000593566">
    <property type="component" value="Unassembled WGS sequence"/>
</dbReference>
<dbReference type="Gene3D" id="3.30.420.10">
    <property type="entry name" value="Ribonuclease H-like superfamily/Ribonuclease H"/>
    <property type="match status" value="1"/>
</dbReference>
<evidence type="ECO:0000256" key="1">
    <source>
        <dbReference type="SAM" id="MobiDB-lite"/>
    </source>
</evidence>
<feature type="compositionally biased region" description="Basic and acidic residues" evidence="1">
    <location>
        <begin position="676"/>
        <end position="686"/>
    </location>
</feature>
<dbReference type="GO" id="GO:0005634">
    <property type="term" value="C:nucleus"/>
    <property type="evidence" value="ECO:0007669"/>
    <property type="project" value="TreeGrafter"/>
</dbReference>
<dbReference type="PANTHER" id="PTHR28083">
    <property type="entry name" value="GOOD FOR FULL DBP5 ACTIVITY PROTEIN 2"/>
    <property type="match status" value="1"/>
</dbReference>
<comment type="caution">
    <text evidence="3">The sequence shown here is derived from an EMBL/GenBank/DDBJ whole genome shotgun (WGS) entry which is preliminary data.</text>
</comment>
<dbReference type="PANTHER" id="PTHR28083:SF1">
    <property type="entry name" value="GOOD FOR FULL DBP5 ACTIVITY PROTEIN 2"/>
    <property type="match status" value="1"/>
</dbReference>
<dbReference type="RefSeq" id="XP_037152108.1">
    <property type="nucleotide sequence ID" value="XM_037291746.1"/>
</dbReference>
<protein>
    <recommendedName>
        <fullName evidence="2">Gfd2/YDR514C-like C-terminal domain-containing protein</fullName>
    </recommendedName>
</protein>
<dbReference type="InterPro" id="IPR048519">
    <property type="entry name" value="Gfd2/YDR514C-like_C"/>
</dbReference>
<dbReference type="InterPro" id="IPR040151">
    <property type="entry name" value="Gfd2/YDR514C-like"/>
</dbReference>
<feature type="compositionally biased region" description="Basic and acidic residues" evidence="1">
    <location>
        <begin position="573"/>
        <end position="588"/>
    </location>
</feature>
<feature type="compositionally biased region" description="Polar residues" evidence="1">
    <location>
        <begin position="635"/>
        <end position="656"/>
    </location>
</feature>
<dbReference type="GO" id="GO:0003676">
    <property type="term" value="F:nucleic acid binding"/>
    <property type="evidence" value="ECO:0007669"/>
    <property type="project" value="InterPro"/>
</dbReference>
<dbReference type="GeneID" id="59329228"/>
<evidence type="ECO:0000313" key="3">
    <source>
        <dbReference type="EMBL" id="KAF6222762.1"/>
    </source>
</evidence>
<dbReference type="Pfam" id="PF21762">
    <property type="entry name" value="DEDDh_C"/>
    <property type="match status" value="1"/>
</dbReference>
<dbReference type="InterPro" id="IPR012337">
    <property type="entry name" value="RNaseH-like_sf"/>
</dbReference>
<organism evidence="3 4">
    <name type="scientific">Letharia lupina</name>
    <dbReference type="NCBI Taxonomy" id="560253"/>
    <lineage>
        <taxon>Eukaryota</taxon>
        <taxon>Fungi</taxon>
        <taxon>Dikarya</taxon>
        <taxon>Ascomycota</taxon>
        <taxon>Pezizomycotina</taxon>
        <taxon>Lecanoromycetes</taxon>
        <taxon>OSLEUM clade</taxon>
        <taxon>Lecanoromycetidae</taxon>
        <taxon>Lecanorales</taxon>
        <taxon>Lecanorineae</taxon>
        <taxon>Parmeliaceae</taxon>
        <taxon>Letharia</taxon>
    </lineage>
</organism>
<keyword evidence="4" id="KW-1185">Reference proteome</keyword>
<dbReference type="SUPFAM" id="SSF53098">
    <property type="entry name" value="Ribonuclease H-like"/>
    <property type="match status" value="1"/>
</dbReference>
<evidence type="ECO:0000313" key="4">
    <source>
        <dbReference type="Proteomes" id="UP000593566"/>
    </source>
</evidence>
<feature type="compositionally biased region" description="Basic and acidic residues" evidence="1">
    <location>
        <begin position="551"/>
        <end position="566"/>
    </location>
</feature>
<gene>
    <name evidence="3" type="ORF">HO133_000810</name>
</gene>
<feature type="region of interest" description="Disordered" evidence="1">
    <location>
        <begin position="612"/>
        <end position="707"/>
    </location>
</feature>
<accession>A0A8H6CFZ5</accession>
<name>A0A8H6CFZ5_9LECA</name>